<accession>A0A806X899</accession>
<sequence>MRYTSRLSLLSHCILLSLTSFAVQASATTPSVPCAGGDITQTCGLSVYTDNNFYQGSSDKDAVMAQATATNIYMDGNRRAGDTQSLIVNGTDMSGAYIQASKGGAVNITMIDGASADMIESGDAGQTTNTTITLGDAVLKGEDDSIAYTPGDAAGDKAYMMGSAIFIDPLDAGNHSVAITDGSLVQGSIVSAGAGEQTIALNNSSLVNGGIYTGSNASATTIALTNSVLDASQSEIAQQAGEIVAGLNEKGIGPFSNINVQEYDDVGIAVYGKSAMTLSLNNSTLTGDIALLNEGNDAGPGSISVTMANNSTVNGDMTLVGQSSNTITLTDGSTLNGDVDAANNSGNTALTLDNYSRINGNIALGSGNDTMTLTHDSQVNGDVDAGAGDDTLSMDEGSTISGQISDFETVNTAGNNSINTDAINDTSTWNLQNGSQLTAQETGSNVQVNMSADSYVDLGTVTGTNDEIVVNSVTAASVNQQDQEIGTFTTAGDTPQTAAAAAFSNGEQQVESRSGAYNYSNSLDVVAAQSALLAASGTQSWDILFSSSRSSLASDVQGLMAGLDAAEQAGQLITDDIANHMTQIHLQNLRGHVVGGAQLWGDFLYQNGDVSDDVDYNSITQGAQGGVDWTIPLANGDSLTAGMALGWTRSRVEDNSGGENRFKDTVYGNYYSLYGGWQQALRDSRWGMFIDGSVSYGDMRYSLSAQNVTGNTSGMTEALSGSTRGDLYVAQARTGVNILLPAETVLQPYVTLGWDKAAADGYADSEIAFSDSHVSSWNSSVGVHLSTTVACIAKNTTLTPWLDMRYQGQFSDNTDIRAADYHNTDGHNLALGIFGAGISATIAHSVALNTGVYFGTGDVDNNASVQAGISYRF</sequence>
<dbReference type="EMBL" id="CP012871">
    <property type="protein sequence ID" value="ALR78134.1"/>
    <property type="molecule type" value="Genomic_DNA"/>
</dbReference>
<dbReference type="Pfam" id="PF03797">
    <property type="entry name" value="Autotransporter"/>
    <property type="match status" value="1"/>
</dbReference>
<dbReference type="PROSITE" id="PS51208">
    <property type="entry name" value="AUTOTRANSPORTER"/>
    <property type="match status" value="1"/>
</dbReference>
<gene>
    <name evidence="3" type="ORF">AO703_18185</name>
</gene>
<dbReference type="SMART" id="SM00869">
    <property type="entry name" value="Autotransporter"/>
    <property type="match status" value="1"/>
</dbReference>
<dbReference type="InterPro" id="IPR012332">
    <property type="entry name" value="Autotransporter_pectin_lyase_C"/>
</dbReference>
<dbReference type="InterPro" id="IPR005546">
    <property type="entry name" value="Autotransporte_beta"/>
</dbReference>
<dbReference type="SUPFAM" id="SSF103515">
    <property type="entry name" value="Autotransporter"/>
    <property type="match status" value="1"/>
</dbReference>
<feature type="signal peptide" evidence="1">
    <location>
        <begin position="1"/>
        <end position="22"/>
    </location>
</feature>
<evidence type="ECO:0000313" key="4">
    <source>
        <dbReference type="Proteomes" id="UP000069162"/>
    </source>
</evidence>
<evidence type="ECO:0000259" key="2">
    <source>
        <dbReference type="PROSITE" id="PS51208"/>
    </source>
</evidence>
<dbReference type="KEGG" id="kle:AO703_18185"/>
<feature type="chain" id="PRO_5032719729" evidence="1">
    <location>
        <begin position="23"/>
        <end position="873"/>
    </location>
</feature>
<dbReference type="OrthoDB" id="6597502at2"/>
<dbReference type="AlphaFoldDB" id="A0A806X899"/>
<reference evidence="4" key="1">
    <citation type="submission" date="2015-10" db="EMBL/GenBank/DDBJ databases">
        <title>Complete Genome Sequencing of Klebsiella sp. strain G5.</title>
        <authorList>
            <person name="Chan K.-G."/>
            <person name="Chen J.-W."/>
        </authorList>
    </citation>
    <scope>NUCLEOTIDE SEQUENCE [LARGE SCALE GENOMIC DNA]</scope>
    <source>
        <strain evidence="4">G5</strain>
    </source>
</reference>
<organism evidence="3 4">
    <name type="scientific">[Enterobacter] lignolyticus</name>
    <dbReference type="NCBI Taxonomy" id="1334193"/>
    <lineage>
        <taxon>Bacteria</taxon>
        <taxon>Pseudomonadati</taxon>
        <taxon>Pseudomonadota</taxon>
        <taxon>Gammaproteobacteria</taxon>
        <taxon>Enterobacterales</taxon>
        <taxon>Enterobacteriaceae</taxon>
        <taxon>Pluralibacter</taxon>
    </lineage>
</organism>
<name>A0A806X899_9ENTR</name>
<keyword evidence="1" id="KW-0732">Signal</keyword>
<dbReference type="Gene3D" id="2.40.128.130">
    <property type="entry name" value="Autotransporter beta-domain"/>
    <property type="match status" value="1"/>
</dbReference>
<feature type="domain" description="Autotransporter" evidence="2">
    <location>
        <begin position="592"/>
        <end position="873"/>
    </location>
</feature>
<proteinExistence type="predicted"/>
<evidence type="ECO:0000313" key="3">
    <source>
        <dbReference type="EMBL" id="ALR78134.1"/>
    </source>
</evidence>
<dbReference type="Gene3D" id="2.160.20.20">
    <property type="match status" value="1"/>
</dbReference>
<dbReference type="InterPro" id="IPR036709">
    <property type="entry name" value="Autotransporte_beta_dom_sf"/>
</dbReference>
<dbReference type="Proteomes" id="UP000069162">
    <property type="component" value="Chromosome"/>
</dbReference>
<dbReference type="RefSeq" id="WP_062742081.1">
    <property type="nucleotide sequence ID" value="NZ_CP012871.1"/>
</dbReference>
<protein>
    <submittedName>
        <fullName evidence="3">Transporter</fullName>
    </submittedName>
</protein>
<evidence type="ECO:0000256" key="1">
    <source>
        <dbReference type="SAM" id="SignalP"/>
    </source>
</evidence>